<dbReference type="Proteomes" id="UP000249458">
    <property type="component" value="Unassembled WGS sequence"/>
</dbReference>
<organism evidence="3 4">
    <name type="scientific">Legionella quinlivanii</name>
    <dbReference type="NCBI Taxonomy" id="45073"/>
    <lineage>
        <taxon>Bacteria</taxon>
        <taxon>Pseudomonadati</taxon>
        <taxon>Pseudomonadota</taxon>
        <taxon>Gammaproteobacteria</taxon>
        <taxon>Legionellales</taxon>
        <taxon>Legionellaceae</taxon>
        <taxon>Legionella</taxon>
    </lineage>
</organism>
<keyword evidence="2" id="KW-0812">Transmembrane</keyword>
<feature type="transmembrane region" description="Helical" evidence="2">
    <location>
        <begin position="418"/>
        <end position="438"/>
    </location>
</feature>
<feature type="compositionally biased region" description="Low complexity" evidence="1">
    <location>
        <begin position="509"/>
        <end position="518"/>
    </location>
</feature>
<gene>
    <name evidence="3" type="ORF">B1207_05520</name>
</gene>
<proteinExistence type="predicted"/>
<evidence type="ECO:0000313" key="3">
    <source>
        <dbReference type="EMBL" id="RAP37630.1"/>
    </source>
</evidence>
<evidence type="ECO:0000256" key="2">
    <source>
        <dbReference type="SAM" id="Phobius"/>
    </source>
</evidence>
<accession>A0A364LLL1</accession>
<feature type="compositionally biased region" description="Basic and acidic residues" evidence="1">
    <location>
        <begin position="488"/>
        <end position="497"/>
    </location>
</feature>
<keyword evidence="2" id="KW-0472">Membrane</keyword>
<feature type="compositionally biased region" description="Basic and acidic residues" evidence="1">
    <location>
        <begin position="520"/>
        <end position="531"/>
    </location>
</feature>
<dbReference type="RefSeq" id="WP_112218987.1">
    <property type="nucleotide sequence ID" value="NZ_MVJN01000003.1"/>
</dbReference>
<feature type="transmembrane region" description="Helical" evidence="2">
    <location>
        <begin position="183"/>
        <end position="205"/>
    </location>
</feature>
<protein>
    <submittedName>
        <fullName evidence="3">Uncharacterized protein</fullName>
    </submittedName>
</protein>
<evidence type="ECO:0000256" key="1">
    <source>
        <dbReference type="SAM" id="MobiDB-lite"/>
    </source>
</evidence>
<name>A0A364LLL1_9GAMM</name>
<dbReference type="AlphaFoldDB" id="A0A364LLL1"/>
<dbReference type="EMBL" id="MVJN01000003">
    <property type="protein sequence ID" value="RAP37630.1"/>
    <property type="molecule type" value="Genomic_DNA"/>
</dbReference>
<feature type="region of interest" description="Disordered" evidence="1">
    <location>
        <begin position="469"/>
        <end position="542"/>
    </location>
</feature>
<sequence>MSVEQIARQVKANLLQMLQETVTLPRDYQEGVKIPANRVENVQKAILDNINKILDGAFQAIEEETRMEFAEIHGDNFLRKKALAEEFDNAKTKARKDLYKKLALTLHPDRLQHDQALRPYFDYTGLEIQVPFQLLKAFENNTNLINEMAKDPISGFTSAIKYFLNAFKYIFNAKNRYPQPLKAFAIAVDGAIAVVVLLTSLLYLIPFGMVHGLTSLMRSAAANFTNFVTSSKLDKVAKDYRNDPVNFVAAETQYLEKVRSTMLLTVELIAMQKAEWDEMEARGIRVERTALPDITVEQVRAMTREQLRQQVFGEKMRKAMEERAFETMMAQAFGRQAPEITEEEINRLIDEDIRNEYLSSTGFTRVKHTAQAFGRAIFGPLPEGFGNKLLSIFVARPLQLALSPFAVAASAFAETLRYANVAMLLGVITAGALAYTAFNIMISLPVLVVDGIAAIGRALTSGCSSKEEADVEKGFGTSHSKMHGKGLGAEKKSERQHQTRQTHGHGYDGHSSYGSPHSQPSDRADSRRLIEDDAPSSGCTVS</sequence>
<reference evidence="3 4" key="1">
    <citation type="submission" date="2017-02" db="EMBL/GenBank/DDBJ databases">
        <title>Legionella quilivanii strain from human: case report and whole genome sequencing analysis.</title>
        <authorList>
            <person name="Lalancette C."/>
            <person name="Leduc J.-M."/>
            <person name="Levesque S."/>
            <person name="Fournier E."/>
            <person name="Saoud J."/>
            <person name="Faucher S.P."/>
            <person name="Bernard K."/>
            <person name="Martineau C."/>
            <person name="Longtin J."/>
        </authorList>
    </citation>
    <scope>NUCLEOTIDE SEQUENCE [LARGE SCALE GENOMIC DNA]</scope>
    <source>
        <strain evidence="3 4">ID143958</strain>
    </source>
</reference>
<comment type="caution">
    <text evidence="3">The sequence shown here is derived from an EMBL/GenBank/DDBJ whole genome shotgun (WGS) entry which is preliminary data.</text>
</comment>
<evidence type="ECO:0000313" key="4">
    <source>
        <dbReference type="Proteomes" id="UP000249458"/>
    </source>
</evidence>
<keyword evidence="2" id="KW-1133">Transmembrane helix</keyword>